<evidence type="ECO:0000259" key="3">
    <source>
        <dbReference type="Pfam" id="PF06544"/>
    </source>
</evidence>
<dbReference type="Pfam" id="PF06544">
    <property type="entry name" value="Prp3_C"/>
    <property type="match status" value="1"/>
</dbReference>
<feature type="domain" description="Small nuclear ribonucleoprotein Prp3 C-terminal" evidence="3">
    <location>
        <begin position="172"/>
        <end position="240"/>
    </location>
</feature>
<dbReference type="Gene3D" id="3.10.110.10">
    <property type="entry name" value="Ubiquitin Conjugating Enzyme"/>
    <property type="match status" value="1"/>
</dbReference>
<reference evidence="4" key="1">
    <citation type="submission" date="2017-11" db="EMBL/GenBank/DDBJ databases">
        <title>The sensing device of the deep-sea amphipod.</title>
        <authorList>
            <person name="Kobayashi H."/>
            <person name="Nagahama T."/>
            <person name="Arai W."/>
            <person name="Sasagawa Y."/>
            <person name="Umeda M."/>
            <person name="Hayashi T."/>
            <person name="Nikaido I."/>
            <person name="Watanabe H."/>
            <person name="Oguri K."/>
            <person name="Kitazato H."/>
            <person name="Fujioka K."/>
            <person name="Kido Y."/>
            <person name="Takami H."/>
        </authorList>
    </citation>
    <scope>NUCLEOTIDE SEQUENCE</scope>
    <source>
        <tissue evidence="4">Whole body</tissue>
    </source>
</reference>
<dbReference type="AlphaFoldDB" id="A0A6A7G6W0"/>
<feature type="region of interest" description="Disordered" evidence="1">
    <location>
        <begin position="139"/>
        <end position="158"/>
    </location>
</feature>
<dbReference type="EMBL" id="IACT01007765">
    <property type="protein sequence ID" value="LAC26878.1"/>
    <property type="molecule type" value="mRNA"/>
</dbReference>
<dbReference type="InterPro" id="IPR010541">
    <property type="entry name" value="Prp3_C"/>
</dbReference>
<dbReference type="PIRSF" id="PIRSF038021">
    <property type="entry name" value="UCP038021_RWDD2"/>
    <property type="match status" value="1"/>
</dbReference>
<dbReference type="InterPro" id="IPR017359">
    <property type="entry name" value="Phi-like"/>
</dbReference>
<dbReference type="PANTHER" id="PTHR15955:SF8">
    <property type="entry name" value="RWD DOMAIN-CONTAINING PROTEIN 2B-RELATED"/>
    <property type="match status" value="1"/>
</dbReference>
<dbReference type="CDD" id="cd24163">
    <property type="entry name" value="RWDD2_C"/>
    <property type="match status" value="1"/>
</dbReference>
<evidence type="ECO:0000256" key="1">
    <source>
        <dbReference type="SAM" id="MobiDB-lite"/>
    </source>
</evidence>
<dbReference type="PANTHER" id="PTHR15955">
    <property type="entry name" value="RWD DOMAIN CONTAINING PROTEIN 2"/>
    <property type="match status" value="1"/>
</dbReference>
<evidence type="ECO:0000313" key="4">
    <source>
        <dbReference type="EMBL" id="LAC26878.1"/>
    </source>
</evidence>
<sequence>MSSKSSIDNIIQQKEAAELQLMELEMIQSMYPDAKDVVIENPDSVVERQCCAQNSTPVVSRLDYSINLTIDQVSVSLFVSQPSLYPFVACECVVRCNQLSKAQLQLMNADLHRELSRQEDGDLCVGVLLAWLTENTPHHYQPSSAGPPDEGSASSSNACATNSKKNSFCRMWIYSHHIYSKTKRKDLLELSVEYDLSGFMLPGKPGLICVEGIWANIETWWSIVRSWNWQKILCKRQETKALKNDELSDISSLRRFGKFKELGTADDIRVKSGGFHVDMGDLYRYLKKNSSEYMFKEYFGVEGKE</sequence>
<evidence type="ECO:0000259" key="2">
    <source>
        <dbReference type="Pfam" id="PF05773"/>
    </source>
</evidence>
<dbReference type="InterPro" id="IPR059181">
    <property type="entry name" value="RWDD2A-B_C"/>
</dbReference>
<name>A0A6A7G6W0_9CRUS</name>
<dbReference type="SUPFAM" id="SSF54495">
    <property type="entry name" value="UBC-like"/>
    <property type="match status" value="1"/>
</dbReference>
<feature type="domain" description="RWD" evidence="2">
    <location>
        <begin position="18"/>
        <end position="135"/>
    </location>
</feature>
<protein>
    <submittedName>
        <fullName evidence="4">RWD domain-containing protein 2A</fullName>
    </submittedName>
</protein>
<dbReference type="InterPro" id="IPR016135">
    <property type="entry name" value="UBQ-conjugating_enzyme/RWD"/>
</dbReference>
<dbReference type="Pfam" id="PF05773">
    <property type="entry name" value="RWD"/>
    <property type="match status" value="1"/>
</dbReference>
<organism evidence="4">
    <name type="scientific">Hirondellea gigas</name>
    <dbReference type="NCBI Taxonomy" id="1518452"/>
    <lineage>
        <taxon>Eukaryota</taxon>
        <taxon>Metazoa</taxon>
        <taxon>Ecdysozoa</taxon>
        <taxon>Arthropoda</taxon>
        <taxon>Crustacea</taxon>
        <taxon>Multicrustacea</taxon>
        <taxon>Malacostraca</taxon>
        <taxon>Eumalacostraca</taxon>
        <taxon>Peracarida</taxon>
        <taxon>Amphipoda</taxon>
        <taxon>Amphilochidea</taxon>
        <taxon>Lysianassida</taxon>
        <taxon>Lysianassidira</taxon>
        <taxon>Lysianassoidea</taxon>
        <taxon>Lysianassidae</taxon>
        <taxon>Hirondellea</taxon>
    </lineage>
</organism>
<proteinExistence type="evidence at transcript level"/>
<accession>A0A6A7G6W0</accession>
<dbReference type="InterPro" id="IPR006575">
    <property type="entry name" value="RWD_dom"/>
</dbReference>